<evidence type="ECO:0000256" key="1">
    <source>
        <dbReference type="SAM" id="SignalP"/>
    </source>
</evidence>
<accession>A0A1H2VGV2</accession>
<evidence type="ECO:0000313" key="2">
    <source>
        <dbReference type="EMBL" id="SDW67460.1"/>
    </source>
</evidence>
<reference evidence="2 3" key="1">
    <citation type="submission" date="2016-10" db="EMBL/GenBank/DDBJ databases">
        <authorList>
            <person name="de Groot N.N."/>
        </authorList>
    </citation>
    <scope>NUCLEOTIDE SEQUENCE [LARGE SCALE GENOMIC DNA]</scope>
    <source>
        <strain evidence="2 3">DSM 45610</strain>
    </source>
</reference>
<gene>
    <name evidence="2" type="ORF">SAMN05444487_105101</name>
</gene>
<evidence type="ECO:0000313" key="3">
    <source>
        <dbReference type="Proteomes" id="UP000198534"/>
    </source>
</evidence>
<feature type="chain" id="PRO_5011547069" description="DUF302 domain-containing protein" evidence="1">
    <location>
        <begin position="26"/>
        <end position="156"/>
    </location>
</feature>
<evidence type="ECO:0008006" key="4">
    <source>
        <dbReference type="Google" id="ProtNLM"/>
    </source>
</evidence>
<dbReference type="OrthoDB" id="2988673at2"/>
<dbReference type="AlphaFoldDB" id="A0A1H2VGV2"/>
<sequence>MRRIYGLSLVFSTLIVLTLPTYTQATSQPPARISEVNGVRVHHGEGKSFTVNRISQSELEQVLKGLDRMMGMRSSNLPEEYVKFRFPKPVILISSPVGHPIREIIITRPTKIWDPPRLLIKNHQQQWIEYHSRQSLIPLLDYVKATQKSDSLPTWA</sequence>
<feature type="signal peptide" evidence="1">
    <location>
        <begin position="1"/>
        <end position="25"/>
    </location>
</feature>
<organism evidence="2 3">
    <name type="scientific">Marininema mesophilum</name>
    <dbReference type="NCBI Taxonomy" id="1048340"/>
    <lineage>
        <taxon>Bacteria</taxon>
        <taxon>Bacillati</taxon>
        <taxon>Bacillota</taxon>
        <taxon>Bacilli</taxon>
        <taxon>Bacillales</taxon>
        <taxon>Thermoactinomycetaceae</taxon>
        <taxon>Marininema</taxon>
    </lineage>
</organism>
<keyword evidence="1" id="KW-0732">Signal</keyword>
<dbReference type="EMBL" id="FNNQ01000005">
    <property type="protein sequence ID" value="SDW67460.1"/>
    <property type="molecule type" value="Genomic_DNA"/>
</dbReference>
<proteinExistence type="predicted"/>
<name>A0A1H2VGV2_9BACL</name>
<protein>
    <recommendedName>
        <fullName evidence="4">DUF302 domain-containing protein</fullName>
    </recommendedName>
</protein>
<dbReference type="RefSeq" id="WP_091738084.1">
    <property type="nucleotide sequence ID" value="NZ_FNNQ01000005.1"/>
</dbReference>
<dbReference type="STRING" id="1048340.SAMN05444487_105101"/>
<keyword evidence="3" id="KW-1185">Reference proteome</keyword>
<dbReference type="Proteomes" id="UP000198534">
    <property type="component" value="Unassembled WGS sequence"/>
</dbReference>